<evidence type="ECO:0000313" key="1">
    <source>
        <dbReference type="EMBL" id="ELQ74873.1"/>
    </source>
</evidence>
<dbReference type="HOGENOM" id="CLU_842470_0_0_1"/>
<name>L7JTR7_TRAHO</name>
<dbReference type="Proteomes" id="UP000011185">
    <property type="component" value="Unassembled WGS sequence"/>
</dbReference>
<reference evidence="1 2" key="1">
    <citation type="journal article" date="2012" name="PLoS Pathog.">
        <title>The genome of the obligate intracellular parasite Trachipleistophora hominis: new insights into microsporidian genome dynamics and reductive evolution.</title>
        <authorList>
            <person name="Heinz E."/>
            <person name="Williams T.A."/>
            <person name="Nakjang S."/>
            <person name="Noel C.J."/>
            <person name="Swan D.C."/>
            <person name="Goldberg A.V."/>
            <person name="Harris S.R."/>
            <person name="Weinmaier T."/>
            <person name="Markert S."/>
            <person name="Becher D."/>
            <person name="Bernhardt J."/>
            <person name="Dagan T."/>
            <person name="Hacker C."/>
            <person name="Lucocq J.M."/>
            <person name="Schweder T."/>
            <person name="Rattei T."/>
            <person name="Hall N."/>
            <person name="Hirt R.P."/>
            <person name="Embley T.M."/>
        </authorList>
    </citation>
    <scope>NUCLEOTIDE SEQUENCE [LARGE SCALE GENOMIC DNA]</scope>
</reference>
<protein>
    <submittedName>
        <fullName evidence="1">Uncharacterized protein</fullName>
    </submittedName>
</protein>
<dbReference type="InParanoid" id="L7JTR7"/>
<proteinExistence type="predicted"/>
<dbReference type="VEuPathDB" id="MicrosporidiaDB:THOM_2180"/>
<organism evidence="1 2">
    <name type="scientific">Trachipleistophora hominis</name>
    <name type="common">Microsporidian parasite</name>
    <dbReference type="NCBI Taxonomy" id="72359"/>
    <lineage>
        <taxon>Eukaryota</taxon>
        <taxon>Fungi</taxon>
        <taxon>Fungi incertae sedis</taxon>
        <taxon>Microsporidia</taxon>
        <taxon>Pleistophoridae</taxon>
        <taxon>Trachipleistophora</taxon>
    </lineage>
</organism>
<dbReference type="AlphaFoldDB" id="L7JTR7"/>
<sequence length="330" mass="38118">MNIYFIYCLQILALGHKKSGINEGTSKSTVINFNNNAYDLGNSTDISKWVKDFFQSLNVMFLAYQTVNELYIRPTVDIRRLCVVLSLLVGEFNKLTGLASMYSSYEQIESIYTSFCDIVTYIDRHRSELIPFDSEKLWHWDIACQLCEKTVDFLVLVTVLSKIWKLPVEIVNVKTRHIYLPEGDRLCQMKENQLVFKNEDIKRYINKEIGVVHNLVLSLKTYFDTLGCQIYEDMEAMHRAIQELGQNSPSKSELLKYSFSKLYYDQKKKFYDAVENSRALLNELQATSGVSFCAAVDFPLCEENLPIVLKLANETNKNEKPNSYDASKVK</sequence>
<keyword evidence="2" id="KW-1185">Reference proteome</keyword>
<dbReference type="EMBL" id="JH994010">
    <property type="protein sequence ID" value="ELQ74873.1"/>
    <property type="molecule type" value="Genomic_DNA"/>
</dbReference>
<accession>L7JTR7</accession>
<gene>
    <name evidence="1" type="ORF">THOM_2180</name>
</gene>
<evidence type="ECO:0000313" key="2">
    <source>
        <dbReference type="Proteomes" id="UP000011185"/>
    </source>
</evidence>